<evidence type="ECO:0000256" key="3">
    <source>
        <dbReference type="ARBA" id="ARBA00022553"/>
    </source>
</evidence>
<dbReference type="PROSITE" id="PS50112">
    <property type="entry name" value="PAS"/>
    <property type="match status" value="1"/>
</dbReference>
<feature type="domain" description="PAS" evidence="7">
    <location>
        <begin position="14"/>
        <end position="50"/>
    </location>
</feature>
<evidence type="ECO:0000256" key="2">
    <source>
        <dbReference type="ARBA" id="ARBA00012438"/>
    </source>
</evidence>
<protein>
    <recommendedName>
        <fullName evidence="2">histidine kinase</fullName>
        <ecNumber evidence="2">2.7.13.3</ecNumber>
    </recommendedName>
</protein>
<evidence type="ECO:0000259" key="8">
    <source>
        <dbReference type="PROSITE" id="PS50113"/>
    </source>
</evidence>
<dbReference type="GO" id="GO:0000155">
    <property type="term" value="F:phosphorelay sensor kinase activity"/>
    <property type="evidence" value="ECO:0007669"/>
    <property type="project" value="InterPro"/>
</dbReference>
<dbReference type="SUPFAM" id="SSF47384">
    <property type="entry name" value="Homodimeric domain of signal transducing histidine kinase"/>
    <property type="match status" value="1"/>
</dbReference>
<dbReference type="PANTHER" id="PTHR43047:SF66">
    <property type="entry name" value="HISKA"/>
    <property type="match status" value="1"/>
</dbReference>
<evidence type="ECO:0000259" key="7">
    <source>
        <dbReference type="PROSITE" id="PS50112"/>
    </source>
</evidence>
<keyword evidence="3" id="KW-0597">Phosphoprotein</keyword>
<dbReference type="Pfam" id="PF00512">
    <property type="entry name" value="HisKA"/>
    <property type="match status" value="1"/>
</dbReference>
<feature type="domain" description="Histidine kinase" evidence="6">
    <location>
        <begin position="181"/>
        <end position="398"/>
    </location>
</feature>
<evidence type="ECO:0000256" key="1">
    <source>
        <dbReference type="ARBA" id="ARBA00000085"/>
    </source>
</evidence>
<dbReference type="InterPro" id="IPR000014">
    <property type="entry name" value="PAS"/>
</dbReference>
<keyword evidence="5" id="KW-0418">Kinase</keyword>
<dbReference type="SUPFAM" id="SSF55785">
    <property type="entry name" value="PYP-like sensor domain (PAS domain)"/>
    <property type="match status" value="1"/>
</dbReference>
<dbReference type="InterPro" id="IPR005467">
    <property type="entry name" value="His_kinase_dom"/>
</dbReference>
<evidence type="ECO:0000313" key="9">
    <source>
        <dbReference type="EMBL" id="AIF00902.1"/>
    </source>
</evidence>
<organism evidence="9">
    <name type="scientific">uncultured marine group II/III euryarchaeote KM3_13_G01</name>
    <dbReference type="NCBI Taxonomy" id="1457873"/>
    <lineage>
        <taxon>Archaea</taxon>
        <taxon>Methanobacteriati</taxon>
        <taxon>Methanobacteriota</taxon>
        <taxon>environmental samples</taxon>
    </lineage>
</organism>
<dbReference type="EMBL" id="KF900606">
    <property type="protein sequence ID" value="AIF00902.1"/>
    <property type="molecule type" value="Genomic_DNA"/>
</dbReference>
<sequence>MSDPFDTTPAPPTMESRLRALLNSMNSAILEVDTSGSLVHANPFARKIMADLPPTPSPSGWETEWGEMMTFRDAHGAPIPADEGPLFNALRTGESQHDYHFSIEHPNGRVLHLMGTAEPLFGQDGRISGSICSYQDVTELIVLQRALESQLDETKNAHQDIRLAHTELSRAHNLQAGFIANFSHDLRTPLSGVLGFADLLAISPSLIDDDEQEYLQEIIDAGDSLRMMIDSVITYSNILSGTVRIVAEWHEIDQIVEKAVEPARRMCDRRGLDFILDLDNAPERIRVDELRLQEVLEQLLDNAMKFTENGEVCLHVKTVEDSVVFEVKDTGPGISAEAELRLFEPYSKTLVKDGQLRRGVGLGLTLVKALVELMHGRVDYLTKLGVGTTFSVRLPIIYGTDLDDI</sequence>
<dbReference type="Gene3D" id="1.10.287.130">
    <property type="match status" value="1"/>
</dbReference>
<dbReference type="InterPro" id="IPR036097">
    <property type="entry name" value="HisK_dim/P_sf"/>
</dbReference>
<dbReference type="SMART" id="SM00387">
    <property type="entry name" value="HATPase_c"/>
    <property type="match status" value="1"/>
</dbReference>
<reference evidence="9" key="1">
    <citation type="journal article" date="2014" name="Genome Biol. Evol.">
        <title>Pangenome evidence for extensive interdomain horizontal transfer affecting lineage core and shell genes in uncultured planktonic thaumarchaeota and euryarchaeota.</title>
        <authorList>
            <person name="Deschamps P."/>
            <person name="Zivanovic Y."/>
            <person name="Moreira D."/>
            <person name="Rodriguez-Valera F."/>
            <person name="Lopez-Garcia P."/>
        </authorList>
    </citation>
    <scope>NUCLEOTIDE SEQUENCE</scope>
</reference>
<dbReference type="SMART" id="SM00388">
    <property type="entry name" value="HisKA"/>
    <property type="match status" value="1"/>
</dbReference>
<dbReference type="PANTHER" id="PTHR43047">
    <property type="entry name" value="TWO-COMPONENT HISTIDINE PROTEIN KINASE"/>
    <property type="match status" value="1"/>
</dbReference>
<dbReference type="InterPro" id="IPR004358">
    <property type="entry name" value="Sig_transdc_His_kin-like_C"/>
</dbReference>
<proteinExistence type="predicted"/>
<comment type="catalytic activity">
    <reaction evidence="1">
        <text>ATP + protein L-histidine = ADP + protein N-phospho-L-histidine.</text>
        <dbReference type="EC" id="2.7.13.3"/>
    </reaction>
</comment>
<keyword evidence="4" id="KW-0808">Transferase</keyword>
<name>A0A075GFZ7_9EURY</name>
<dbReference type="Gene3D" id="3.30.565.10">
    <property type="entry name" value="Histidine kinase-like ATPase, C-terminal domain"/>
    <property type="match status" value="1"/>
</dbReference>
<dbReference type="InterPro" id="IPR035965">
    <property type="entry name" value="PAS-like_dom_sf"/>
</dbReference>
<dbReference type="Gene3D" id="3.30.450.20">
    <property type="entry name" value="PAS domain"/>
    <property type="match status" value="1"/>
</dbReference>
<dbReference type="Pfam" id="PF02518">
    <property type="entry name" value="HATPase_c"/>
    <property type="match status" value="1"/>
</dbReference>
<dbReference type="InterPro" id="IPR000700">
    <property type="entry name" value="PAS-assoc_C"/>
</dbReference>
<dbReference type="InterPro" id="IPR003661">
    <property type="entry name" value="HisK_dim/P_dom"/>
</dbReference>
<dbReference type="InterPro" id="IPR003594">
    <property type="entry name" value="HATPase_dom"/>
</dbReference>
<dbReference type="PROSITE" id="PS50113">
    <property type="entry name" value="PAC"/>
    <property type="match status" value="1"/>
</dbReference>
<dbReference type="CDD" id="cd00082">
    <property type="entry name" value="HisKA"/>
    <property type="match status" value="1"/>
</dbReference>
<dbReference type="InterPro" id="IPR036890">
    <property type="entry name" value="HATPase_C_sf"/>
</dbReference>
<dbReference type="PROSITE" id="PS50109">
    <property type="entry name" value="HIS_KIN"/>
    <property type="match status" value="1"/>
</dbReference>
<dbReference type="PRINTS" id="PR00344">
    <property type="entry name" value="BCTRLSENSOR"/>
</dbReference>
<accession>A0A075GFZ7</accession>
<dbReference type="GO" id="GO:0009927">
    <property type="term" value="F:histidine phosphotransfer kinase activity"/>
    <property type="evidence" value="ECO:0007669"/>
    <property type="project" value="TreeGrafter"/>
</dbReference>
<dbReference type="EC" id="2.7.13.3" evidence="2"/>
<evidence type="ECO:0000259" key="6">
    <source>
        <dbReference type="PROSITE" id="PS50109"/>
    </source>
</evidence>
<dbReference type="SUPFAM" id="SSF55874">
    <property type="entry name" value="ATPase domain of HSP90 chaperone/DNA topoisomerase II/histidine kinase"/>
    <property type="match status" value="1"/>
</dbReference>
<dbReference type="AlphaFoldDB" id="A0A075GFZ7"/>
<evidence type="ECO:0000256" key="4">
    <source>
        <dbReference type="ARBA" id="ARBA00022679"/>
    </source>
</evidence>
<evidence type="ECO:0000256" key="5">
    <source>
        <dbReference type="ARBA" id="ARBA00022777"/>
    </source>
</evidence>
<feature type="domain" description="PAC" evidence="8">
    <location>
        <begin position="97"/>
        <end position="149"/>
    </location>
</feature>
<dbReference type="GO" id="GO:0005886">
    <property type="term" value="C:plasma membrane"/>
    <property type="evidence" value="ECO:0007669"/>
    <property type="project" value="TreeGrafter"/>
</dbReference>